<keyword evidence="2" id="KW-1185">Reference proteome</keyword>
<dbReference type="AlphaFoldDB" id="A0A2Z5GAH5"/>
<dbReference type="Pfam" id="PF13668">
    <property type="entry name" value="Ferritin_2"/>
    <property type="match status" value="1"/>
</dbReference>
<accession>A0A2Z5GAH5</accession>
<evidence type="ECO:0000313" key="2">
    <source>
        <dbReference type="Proteomes" id="UP000253606"/>
    </source>
</evidence>
<reference evidence="1 2" key="1">
    <citation type="journal article" date="2018" name="Front. Microbiol.">
        <title>Hydrolytic Capabilities as a Key to Environmental Success: Chitinolytic and Cellulolytic Acidobacteria From Acidic Sub-arctic Soils and Boreal Peatlands.</title>
        <authorList>
            <person name="Belova S.E."/>
            <person name="Ravin N.V."/>
            <person name="Pankratov T.A."/>
            <person name="Rakitin A.L."/>
            <person name="Ivanova A.A."/>
            <person name="Beletsky A.V."/>
            <person name="Mardanov A.V."/>
            <person name="Sinninghe Damste J.S."/>
            <person name="Dedysh S.N."/>
        </authorList>
    </citation>
    <scope>NUCLEOTIDE SEQUENCE [LARGE SCALE GENOMIC DNA]</scope>
    <source>
        <strain evidence="1 2">SBC82</strain>
        <plasmid evidence="2">pacpol4</plasmid>
    </source>
</reference>
<dbReference type="KEGG" id="abas:ACPOL_7001"/>
<proteinExistence type="predicted"/>
<evidence type="ECO:0000313" key="1">
    <source>
        <dbReference type="EMBL" id="AXC16203.1"/>
    </source>
</evidence>
<gene>
    <name evidence="1" type="ORF">ACPOL_7001</name>
</gene>
<geneLocation type="plasmid" evidence="2">
    <name>pacpol4</name>
</geneLocation>
<dbReference type="PANTHER" id="PTHR31694">
    <property type="entry name" value="DESICCATION-LIKE PROTEIN"/>
    <property type="match status" value="1"/>
</dbReference>
<sequence length="224" mass="23120">MYEIAQNELDHVRFLRSALGADAVERPNLDLMNSFNAAAMAAGIGASFNPFASYETLLVGAFVFEDVGVTAYHGAAGLLSNTTTGKTYLAAAASIMAVEAYHAAEIRVLLIADSIATGTSTASMLTPNNAYVNYANQISTLRASLGGGNETPLTALPPYAIPFVATAYTPASSIVAADTMNSIAFSRTTDQVLHIVYATASGAGVKGGGFYPDGMNGNISVTNS</sequence>
<name>A0A2Z5GAH5_9BACT</name>
<dbReference type="InterPro" id="IPR052965">
    <property type="entry name" value="Pigment-catalase-like"/>
</dbReference>
<dbReference type="Proteomes" id="UP000253606">
    <property type="component" value="Plasmid pACPOL4"/>
</dbReference>
<organism evidence="1 2">
    <name type="scientific">Acidisarcina polymorpha</name>
    <dbReference type="NCBI Taxonomy" id="2211140"/>
    <lineage>
        <taxon>Bacteria</taxon>
        <taxon>Pseudomonadati</taxon>
        <taxon>Acidobacteriota</taxon>
        <taxon>Terriglobia</taxon>
        <taxon>Terriglobales</taxon>
        <taxon>Acidobacteriaceae</taxon>
        <taxon>Acidisarcina</taxon>
    </lineage>
</organism>
<protein>
    <submittedName>
        <fullName evidence="1">Dessication-associated protein</fullName>
    </submittedName>
</protein>
<dbReference type="PANTHER" id="PTHR31694:SF26">
    <property type="entry name" value="OS05G0151100 PROTEIN"/>
    <property type="match status" value="1"/>
</dbReference>
<keyword evidence="1" id="KW-0614">Plasmid</keyword>
<dbReference type="EMBL" id="CP030843">
    <property type="protein sequence ID" value="AXC16203.1"/>
    <property type="molecule type" value="Genomic_DNA"/>
</dbReference>